<evidence type="ECO:0000313" key="17">
    <source>
        <dbReference type="Proteomes" id="UP000663720"/>
    </source>
</evidence>
<dbReference type="AlphaFoldDB" id="A0A975GJ19"/>
<evidence type="ECO:0000256" key="10">
    <source>
        <dbReference type="ARBA" id="ARBA00048205"/>
    </source>
</evidence>
<dbReference type="InterPro" id="IPR035587">
    <property type="entry name" value="DUS-like_FMN-bd"/>
</dbReference>
<feature type="binding site" evidence="14">
    <location>
        <position position="139"/>
    </location>
    <ligand>
        <name>FMN</name>
        <dbReference type="ChEBI" id="CHEBI:58210"/>
    </ligand>
</feature>
<comment type="similarity">
    <text evidence="12">Belongs to the dus family.</text>
</comment>
<dbReference type="GO" id="GO:0000049">
    <property type="term" value="F:tRNA binding"/>
    <property type="evidence" value="ECO:0007669"/>
    <property type="project" value="UniProtKB-KW"/>
</dbReference>
<keyword evidence="14" id="KW-0547">Nucleotide-binding</keyword>
<dbReference type="Pfam" id="PF01207">
    <property type="entry name" value="Dus"/>
    <property type="match status" value="1"/>
</dbReference>
<feature type="active site" description="Proton donor" evidence="13">
    <location>
        <position position="100"/>
    </location>
</feature>
<dbReference type="Gene3D" id="1.10.1200.80">
    <property type="entry name" value="Putative flavin oxidoreducatase, domain 2"/>
    <property type="match status" value="1"/>
</dbReference>
<feature type="binding site" evidence="14">
    <location>
        <position position="70"/>
    </location>
    <ligand>
        <name>FMN</name>
        <dbReference type="ChEBI" id="CHEBI:58210"/>
    </ligand>
</feature>
<dbReference type="PIRSF" id="PIRSF006621">
    <property type="entry name" value="Dus"/>
    <property type="match status" value="1"/>
</dbReference>
<dbReference type="InterPro" id="IPR013785">
    <property type="entry name" value="Aldolase_TIM"/>
</dbReference>
<organism evidence="16 17">
    <name type="scientific">Desulfonema limicola</name>
    <dbReference type="NCBI Taxonomy" id="45656"/>
    <lineage>
        <taxon>Bacteria</taxon>
        <taxon>Pseudomonadati</taxon>
        <taxon>Thermodesulfobacteriota</taxon>
        <taxon>Desulfobacteria</taxon>
        <taxon>Desulfobacterales</taxon>
        <taxon>Desulfococcaceae</taxon>
        <taxon>Desulfonema</taxon>
    </lineage>
</organism>
<evidence type="ECO:0000256" key="11">
    <source>
        <dbReference type="ARBA" id="ARBA00048802"/>
    </source>
</evidence>
<comment type="function">
    <text evidence="2 12">Catalyzes the synthesis of 5,6-dihydrouridine (D), a modified base found in the D-loop of most tRNAs, via the reduction of the C5-C6 double bond in target uridines.</text>
</comment>
<evidence type="ECO:0000256" key="9">
    <source>
        <dbReference type="ARBA" id="ARBA00023002"/>
    </source>
</evidence>
<keyword evidence="17" id="KW-1185">Reference proteome</keyword>
<evidence type="ECO:0000256" key="4">
    <source>
        <dbReference type="ARBA" id="ARBA00022630"/>
    </source>
</evidence>
<evidence type="ECO:0000256" key="5">
    <source>
        <dbReference type="ARBA" id="ARBA00022643"/>
    </source>
</evidence>
<dbReference type="InterPro" id="IPR018517">
    <property type="entry name" value="tRNA_hU_synthase_CS"/>
</dbReference>
<comment type="catalytic activity">
    <reaction evidence="11">
        <text>a 5,6-dihydrouridine in tRNA + NAD(+) = a uridine in tRNA + NADH + H(+)</text>
        <dbReference type="Rhea" id="RHEA:54452"/>
        <dbReference type="Rhea" id="RHEA-COMP:13339"/>
        <dbReference type="Rhea" id="RHEA-COMP:13887"/>
        <dbReference type="ChEBI" id="CHEBI:15378"/>
        <dbReference type="ChEBI" id="CHEBI:57540"/>
        <dbReference type="ChEBI" id="CHEBI:57945"/>
        <dbReference type="ChEBI" id="CHEBI:65315"/>
        <dbReference type="ChEBI" id="CHEBI:74443"/>
    </reaction>
</comment>
<keyword evidence="8" id="KW-0694">RNA-binding</keyword>
<evidence type="ECO:0000256" key="2">
    <source>
        <dbReference type="ARBA" id="ARBA00002790"/>
    </source>
</evidence>
<keyword evidence="5 12" id="KW-0288">FMN</keyword>
<keyword evidence="3" id="KW-0820">tRNA-binding</keyword>
<protein>
    <recommendedName>
        <fullName evidence="12">tRNA-dihydrouridine synthase</fullName>
        <ecNumber evidence="12">1.3.1.-</ecNumber>
    </recommendedName>
</protein>
<dbReference type="GO" id="GO:0050660">
    <property type="term" value="F:flavin adenine dinucleotide binding"/>
    <property type="evidence" value="ECO:0007669"/>
    <property type="project" value="InterPro"/>
</dbReference>
<dbReference type="NCBIfam" id="TIGR00737">
    <property type="entry name" value="nifR3_yhdG"/>
    <property type="match status" value="1"/>
</dbReference>
<evidence type="ECO:0000256" key="13">
    <source>
        <dbReference type="PIRSR" id="PIRSR006621-1"/>
    </source>
</evidence>
<evidence type="ECO:0000256" key="6">
    <source>
        <dbReference type="ARBA" id="ARBA00022694"/>
    </source>
</evidence>
<evidence type="ECO:0000256" key="8">
    <source>
        <dbReference type="ARBA" id="ARBA00022884"/>
    </source>
</evidence>
<feature type="binding site" evidence="14">
    <location>
        <begin position="224"/>
        <end position="225"/>
    </location>
    <ligand>
        <name>FMN</name>
        <dbReference type="ChEBI" id="CHEBI:58210"/>
    </ligand>
</feature>
<sequence length="321" mass="34629">MKIGSVSIENMTVLAPLAGITNLPLRLIAKEAGCGLVCSEMISSNGLVHQSVKTLQLLDSTDQEKPVSIQIFGSDPDIMAEAARMVEESGADILDINFGCSVKKIIKTGSGAALMKTPLLAESILKSVRKAINIPMTIKIRSGWDSSGNQAVHIAKLAEDCGVDAVAVHPRTAAQGFRGQADWSVISRVKQSISIPVLGNGDIIKAEDALIMKKQTNCNGVMIGRAAIGRPWIFSQITALAQGKRISPVEISLRFKTMIHYLDASVKYFGETHACYMMRSRLGWFVKGLPGASHFRESIKHISSEHDAVQLIMSYKNAIAA</sequence>
<evidence type="ECO:0000256" key="14">
    <source>
        <dbReference type="PIRSR" id="PIRSR006621-2"/>
    </source>
</evidence>
<dbReference type="PANTHER" id="PTHR45846">
    <property type="entry name" value="TRNA-DIHYDROURIDINE(47) SYNTHASE [NAD(P)(+)]-LIKE"/>
    <property type="match status" value="1"/>
</dbReference>
<proteinExistence type="inferred from homology"/>
<name>A0A975GJ19_9BACT</name>
<feature type="domain" description="DUS-like FMN-binding" evidence="15">
    <location>
        <begin position="14"/>
        <end position="312"/>
    </location>
</feature>
<dbReference type="RefSeq" id="WP_207688990.1">
    <property type="nucleotide sequence ID" value="NZ_CP061799.1"/>
</dbReference>
<dbReference type="EMBL" id="CP061799">
    <property type="protein sequence ID" value="QTA83175.1"/>
    <property type="molecule type" value="Genomic_DNA"/>
</dbReference>
<keyword evidence="9 12" id="KW-0560">Oxidoreductase</keyword>
<dbReference type="PANTHER" id="PTHR45846:SF1">
    <property type="entry name" value="TRNA-DIHYDROURIDINE(47) SYNTHASE [NAD(P)(+)]-LIKE"/>
    <property type="match status" value="1"/>
</dbReference>
<keyword evidence="7" id="KW-0521">NADP</keyword>
<dbReference type="EC" id="1.3.1.-" evidence="12"/>
<dbReference type="Gene3D" id="3.20.20.70">
    <property type="entry name" value="Aldolase class I"/>
    <property type="match status" value="1"/>
</dbReference>
<dbReference type="CDD" id="cd02801">
    <property type="entry name" value="DUS_like_FMN"/>
    <property type="match status" value="1"/>
</dbReference>
<comment type="catalytic activity">
    <reaction evidence="10">
        <text>a 5,6-dihydrouridine in tRNA + NADP(+) = a uridine in tRNA + NADPH + H(+)</text>
        <dbReference type="Rhea" id="RHEA:23624"/>
        <dbReference type="Rhea" id="RHEA-COMP:13339"/>
        <dbReference type="Rhea" id="RHEA-COMP:13887"/>
        <dbReference type="ChEBI" id="CHEBI:15378"/>
        <dbReference type="ChEBI" id="CHEBI:57783"/>
        <dbReference type="ChEBI" id="CHEBI:58349"/>
        <dbReference type="ChEBI" id="CHEBI:65315"/>
        <dbReference type="ChEBI" id="CHEBI:74443"/>
    </reaction>
</comment>
<reference evidence="16" key="1">
    <citation type="journal article" date="2021" name="Microb. Physiol.">
        <title>Proteogenomic Insights into the Physiology of Marine, Sulfate-Reducing, Filamentous Desulfonema limicola and Desulfonema magnum.</title>
        <authorList>
            <person name="Schnaars V."/>
            <person name="Wohlbrand L."/>
            <person name="Scheve S."/>
            <person name="Hinrichs C."/>
            <person name="Reinhardt R."/>
            <person name="Rabus R."/>
        </authorList>
    </citation>
    <scope>NUCLEOTIDE SEQUENCE</scope>
    <source>
        <strain evidence="16">5ac10</strain>
    </source>
</reference>
<dbReference type="InterPro" id="IPR001269">
    <property type="entry name" value="DUS_fam"/>
</dbReference>
<dbReference type="Proteomes" id="UP000663720">
    <property type="component" value="Chromosome"/>
</dbReference>
<evidence type="ECO:0000256" key="1">
    <source>
        <dbReference type="ARBA" id="ARBA00001917"/>
    </source>
</evidence>
<dbReference type="PROSITE" id="PS01136">
    <property type="entry name" value="UPF0034"/>
    <property type="match status" value="1"/>
</dbReference>
<keyword evidence="6 12" id="KW-0819">tRNA processing</keyword>
<dbReference type="InterPro" id="IPR024036">
    <property type="entry name" value="tRNA-dHydroUridine_Synthase_C"/>
</dbReference>
<evidence type="ECO:0000256" key="12">
    <source>
        <dbReference type="PIRNR" id="PIRNR006621"/>
    </source>
</evidence>
<accession>A0A975GJ19</accession>
<evidence type="ECO:0000256" key="3">
    <source>
        <dbReference type="ARBA" id="ARBA00022555"/>
    </source>
</evidence>
<dbReference type="SUPFAM" id="SSF51395">
    <property type="entry name" value="FMN-linked oxidoreductases"/>
    <property type="match status" value="1"/>
</dbReference>
<evidence type="ECO:0000259" key="15">
    <source>
        <dbReference type="Pfam" id="PF01207"/>
    </source>
</evidence>
<keyword evidence="4 12" id="KW-0285">Flavoprotein</keyword>
<comment type="cofactor">
    <cofactor evidence="1 12 14">
        <name>FMN</name>
        <dbReference type="ChEBI" id="CHEBI:58210"/>
    </cofactor>
</comment>
<dbReference type="InterPro" id="IPR004652">
    <property type="entry name" value="DusB-like"/>
</dbReference>
<gene>
    <name evidence="16" type="primary">dus2</name>
    <name evidence="16" type="ORF">dnl_55710</name>
</gene>
<feature type="binding site" evidence="14">
    <location>
        <position position="169"/>
    </location>
    <ligand>
        <name>FMN</name>
        <dbReference type="ChEBI" id="CHEBI:58210"/>
    </ligand>
</feature>
<evidence type="ECO:0000256" key="7">
    <source>
        <dbReference type="ARBA" id="ARBA00022857"/>
    </source>
</evidence>
<dbReference type="KEGG" id="dli:dnl_55710"/>
<evidence type="ECO:0000313" key="16">
    <source>
        <dbReference type="EMBL" id="QTA83175.1"/>
    </source>
</evidence>
<dbReference type="GO" id="GO:0017150">
    <property type="term" value="F:tRNA dihydrouridine synthase activity"/>
    <property type="evidence" value="ECO:0007669"/>
    <property type="project" value="InterPro"/>
</dbReference>